<keyword evidence="3" id="KW-1185">Reference proteome</keyword>
<dbReference type="Proteomes" id="UP001221142">
    <property type="component" value="Unassembled WGS sequence"/>
</dbReference>
<evidence type="ECO:0000313" key="2">
    <source>
        <dbReference type="EMBL" id="KAJ7633028.1"/>
    </source>
</evidence>
<dbReference type="PANTHER" id="PTHR33927:SF5">
    <property type="entry name" value="ENZYME, PUTATIVE (AFU_ORTHOLOGUE AFUA_8G01222)-RELATED"/>
    <property type="match status" value="1"/>
</dbReference>
<dbReference type="PANTHER" id="PTHR33927">
    <property type="entry name" value="TRANSMEMBRANE PROTEIN"/>
    <property type="match status" value="1"/>
</dbReference>
<keyword evidence="1" id="KW-1133">Transmembrane helix</keyword>
<evidence type="ECO:0008006" key="4">
    <source>
        <dbReference type="Google" id="ProtNLM"/>
    </source>
</evidence>
<dbReference type="InterPro" id="IPR052979">
    <property type="entry name" value="Adenylate-forming_domain"/>
</dbReference>
<gene>
    <name evidence="2" type="ORF">FB45DRAFT_914187</name>
</gene>
<reference evidence="2" key="1">
    <citation type="submission" date="2023-03" db="EMBL/GenBank/DDBJ databases">
        <title>Massive genome expansion in bonnet fungi (Mycena s.s.) driven by repeated elements and novel gene families across ecological guilds.</title>
        <authorList>
            <consortium name="Lawrence Berkeley National Laboratory"/>
            <person name="Harder C.B."/>
            <person name="Miyauchi S."/>
            <person name="Viragh M."/>
            <person name="Kuo A."/>
            <person name="Thoen E."/>
            <person name="Andreopoulos B."/>
            <person name="Lu D."/>
            <person name="Skrede I."/>
            <person name="Drula E."/>
            <person name="Henrissat B."/>
            <person name="Morin E."/>
            <person name="Kohler A."/>
            <person name="Barry K."/>
            <person name="LaButti K."/>
            <person name="Morin E."/>
            <person name="Salamov A."/>
            <person name="Lipzen A."/>
            <person name="Mereny Z."/>
            <person name="Hegedus B."/>
            <person name="Baldrian P."/>
            <person name="Stursova M."/>
            <person name="Weitz H."/>
            <person name="Taylor A."/>
            <person name="Grigoriev I.V."/>
            <person name="Nagy L.G."/>
            <person name="Martin F."/>
            <person name="Kauserud H."/>
        </authorList>
    </citation>
    <scope>NUCLEOTIDE SEQUENCE</scope>
    <source>
        <strain evidence="2">9284</strain>
    </source>
</reference>
<proteinExistence type="predicted"/>
<organism evidence="2 3">
    <name type="scientific">Roridomyces roridus</name>
    <dbReference type="NCBI Taxonomy" id="1738132"/>
    <lineage>
        <taxon>Eukaryota</taxon>
        <taxon>Fungi</taxon>
        <taxon>Dikarya</taxon>
        <taxon>Basidiomycota</taxon>
        <taxon>Agaricomycotina</taxon>
        <taxon>Agaricomycetes</taxon>
        <taxon>Agaricomycetidae</taxon>
        <taxon>Agaricales</taxon>
        <taxon>Marasmiineae</taxon>
        <taxon>Mycenaceae</taxon>
        <taxon>Roridomyces</taxon>
    </lineage>
</organism>
<dbReference type="EMBL" id="JARKIF010000008">
    <property type="protein sequence ID" value="KAJ7633028.1"/>
    <property type="molecule type" value="Genomic_DNA"/>
</dbReference>
<sequence>MKSQRSYVKCASRPMVIPEPGVPYPMLNVPPPKSHSMTEQVSSVFGLSFNADFLQEILAFPATAPQSDSSSTASSHGEKATVEPSAIVKSDLAELELPAKHGRSSLTRWLYHIAFSYYRKIFTVIFAANLIAFIVIVVKKDGHPLAPNMGTAASVNLMATLLFRQENFVNLLYEIAVACPHGAPLWLRRRLAKVFHYGGGHSGSGVAAVVWYIMYTAVLTRDFIADRSSKWAVANLATSYILVTMFCFILTAAHPVLRRRYHDYFEAGHRYSGWVALATFWMHSIFAANQYRVLEPGSPPSLGRYLINTASFWTFCISTGCSLLSWSRLRRHDVYPEILSSHAIRLHFKYRDMQPFYGLKVSTRPLLEWHAFATIPDDDGTGPGSKGFSIVVSNAGDWTRECITNPPTKLWIRGAPMHGLLYTSKLFKKIVVVATGSGIGPCLSLFYADVTPRRIFWSTPSPAVTYGKKIVDMVRKPDPDAWIWDTRTDGRPDMVAVTYKLVVESQAEAVFIISNPKLTRRVVYGMESRGIAAYGAIFDS</sequence>
<feature type="transmembrane region" description="Helical" evidence="1">
    <location>
        <begin position="117"/>
        <end position="138"/>
    </location>
</feature>
<keyword evidence="1" id="KW-0472">Membrane</keyword>
<keyword evidence="1" id="KW-0812">Transmembrane</keyword>
<feature type="transmembrane region" description="Helical" evidence="1">
    <location>
        <begin position="194"/>
        <end position="213"/>
    </location>
</feature>
<accession>A0AAD7BX97</accession>
<dbReference type="AlphaFoldDB" id="A0AAD7BX97"/>
<evidence type="ECO:0000313" key="3">
    <source>
        <dbReference type="Proteomes" id="UP001221142"/>
    </source>
</evidence>
<name>A0AAD7BX97_9AGAR</name>
<feature type="transmembrane region" description="Helical" evidence="1">
    <location>
        <begin position="233"/>
        <end position="253"/>
    </location>
</feature>
<protein>
    <recommendedName>
        <fullName evidence="4">Nonribosomal peptide synthetase 12</fullName>
    </recommendedName>
</protein>
<comment type="caution">
    <text evidence="2">The sequence shown here is derived from an EMBL/GenBank/DDBJ whole genome shotgun (WGS) entry which is preliminary data.</text>
</comment>
<evidence type="ECO:0000256" key="1">
    <source>
        <dbReference type="SAM" id="Phobius"/>
    </source>
</evidence>